<dbReference type="OMA" id="MVFDMAA"/>
<reference evidence="4 5" key="1">
    <citation type="journal article" date="2009" name="Science">
        <title>Green evolution and dynamic adaptations revealed by genomes of the marine picoeukaryotes Micromonas.</title>
        <authorList>
            <person name="Worden A.Z."/>
            <person name="Lee J.H."/>
            <person name="Mock T."/>
            <person name="Rouze P."/>
            <person name="Simmons M.P."/>
            <person name="Aerts A.L."/>
            <person name="Allen A.E."/>
            <person name="Cuvelier M.L."/>
            <person name="Derelle E."/>
            <person name="Everett M.V."/>
            <person name="Foulon E."/>
            <person name="Grimwood J."/>
            <person name="Gundlach H."/>
            <person name="Henrissat B."/>
            <person name="Napoli C."/>
            <person name="McDonald S.M."/>
            <person name="Parker M.S."/>
            <person name="Rombauts S."/>
            <person name="Salamov A."/>
            <person name="Von Dassow P."/>
            <person name="Badger J.H."/>
            <person name="Coutinho P.M."/>
            <person name="Demir E."/>
            <person name="Dubchak I."/>
            <person name="Gentemann C."/>
            <person name="Eikrem W."/>
            <person name="Gready J.E."/>
            <person name="John U."/>
            <person name="Lanier W."/>
            <person name="Lindquist E.A."/>
            <person name="Lucas S."/>
            <person name="Mayer K.F."/>
            <person name="Moreau H."/>
            <person name="Not F."/>
            <person name="Otillar R."/>
            <person name="Panaud O."/>
            <person name="Pangilinan J."/>
            <person name="Paulsen I."/>
            <person name="Piegu B."/>
            <person name="Poliakov A."/>
            <person name="Robbens S."/>
            <person name="Schmutz J."/>
            <person name="Toulza E."/>
            <person name="Wyss T."/>
            <person name="Zelensky A."/>
            <person name="Zhou K."/>
            <person name="Armbrust E.V."/>
            <person name="Bhattacharya D."/>
            <person name="Goodenough U.W."/>
            <person name="Van de Peer Y."/>
            <person name="Grigoriev I.V."/>
        </authorList>
    </citation>
    <scope>NUCLEOTIDE SEQUENCE [LARGE SCALE GENOMIC DNA]</scope>
    <source>
        <strain evidence="5">RCC299 / NOUM17</strain>
    </source>
</reference>
<dbReference type="GO" id="GO:0005525">
    <property type="term" value="F:GTP binding"/>
    <property type="evidence" value="ECO:0007669"/>
    <property type="project" value="InterPro"/>
</dbReference>
<dbReference type="InParanoid" id="C1FFT6"/>
<dbReference type="InterPro" id="IPR048422">
    <property type="entry name" value="NOA1/YqeH-like_C"/>
</dbReference>
<feature type="region of interest" description="Disordered" evidence="1">
    <location>
        <begin position="91"/>
        <end position="113"/>
    </location>
</feature>
<feature type="region of interest" description="Disordered" evidence="1">
    <location>
        <begin position="156"/>
        <end position="206"/>
    </location>
</feature>
<dbReference type="InterPro" id="IPR050896">
    <property type="entry name" value="Mito_lipid_metab_GTPase"/>
</dbReference>
<dbReference type="PANTHER" id="PTHR46434">
    <property type="entry name" value="GENETIC INTERACTOR OF PROHIBITINS 3, MITOCHONDRIAL"/>
    <property type="match status" value="1"/>
</dbReference>
<dbReference type="CDD" id="cd01855">
    <property type="entry name" value="YqeH"/>
    <property type="match status" value="1"/>
</dbReference>
<dbReference type="GO" id="GO:0005739">
    <property type="term" value="C:mitochondrion"/>
    <property type="evidence" value="ECO:0007669"/>
    <property type="project" value="TreeGrafter"/>
</dbReference>
<dbReference type="STRING" id="296587.C1FFT6"/>
<dbReference type="PANTHER" id="PTHR46434:SF1">
    <property type="entry name" value="GENETIC INTERACTOR OF PROHIBITINS 3, MITOCHONDRIAL"/>
    <property type="match status" value="1"/>
</dbReference>
<dbReference type="eggNOG" id="KOG1249">
    <property type="taxonomic scope" value="Eukaryota"/>
</dbReference>
<dbReference type="Gene3D" id="3.40.50.300">
    <property type="entry name" value="P-loop containing nucleotide triphosphate hydrolases"/>
    <property type="match status" value="1"/>
</dbReference>
<dbReference type="GeneID" id="8245805"/>
<dbReference type="EMBL" id="CP001575">
    <property type="protein sequence ID" value="ACO69138.1"/>
    <property type="molecule type" value="Genomic_DNA"/>
</dbReference>
<dbReference type="KEGG" id="mis:MICPUN_84071"/>
<dbReference type="InterPro" id="IPR027417">
    <property type="entry name" value="P-loop_NTPase"/>
</dbReference>
<keyword evidence="5" id="KW-1185">Reference proteome</keyword>
<evidence type="ECO:0000259" key="3">
    <source>
        <dbReference type="Pfam" id="PF21516"/>
    </source>
</evidence>
<feature type="compositionally biased region" description="Low complexity" evidence="1">
    <location>
        <begin position="97"/>
        <end position="111"/>
    </location>
</feature>
<feature type="compositionally biased region" description="Acidic residues" evidence="1">
    <location>
        <begin position="170"/>
        <end position="198"/>
    </location>
</feature>
<dbReference type="InterPro" id="IPR006073">
    <property type="entry name" value="GTP-bd"/>
</dbReference>
<feature type="region of interest" description="Disordered" evidence="1">
    <location>
        <begin position="624"/>
        <end position="668"/>
    </location>
</feature>
<dbReference type="Pfam" id="PF01926">
    <property type="entry name" value="MMR_HSR1"/>
    <property type="match status" value="1"/>
</dbReference>
<evidence type="ECO:0000259" key="2">
    <source>
        <dbReference type="Pfam" id="PF01926"/>
    </source>
</evidence>
<dbReference type="RefSeq" id="XP_002507880.1">
    <property type="nucleotide sequence ID" value="XM_002507834.1"/>
</dbReference>
<protein>
    <submittedName>
        <fullName evidence="4">Uncharacterized protein</fullName>
    </submittedName>
</protein>
<feature type="domain" description="G" evidence="2">
    <location>
        <begin position="398"/>
        <end position="464"/>
    </location>
</feature>
<accession>C1FFT6</accession>
<evidence type="ECO:0000313" key="4">
    <source>
        <dbReference type="EMBL" id="ACO69138.1"/>
    </source>
</evidence>
<dbReference type="OrthoDB" id="497065at2759"/>
<dbReference type="FunCoup" id="C1FFT6">
    <property type="interactions" value="1632"/>
</dbReference>
<dbReference type="AlphaFoldDB" id="C1FFT6"/>
<dbReference type="SUPFAM" id="SSF52540">
    <property type="entry name" value="P-loop containing nucleoside triphosphate hydrolases"/>
    <property type="match status" value="1"/>
</dbReference>
<dbReference type="Pfam" id="PF21516">
    <property type="entry name" value="YqeH-like_C"/>
    <property type="match status" value="1"/>
</dbReference>
<name>C1FFT6_MICCC</name>
<proteinExistence type="predicted"/>
<feature type="domain" description="NOA1/YqeH-like C-terminal" evidence="3">
    <location>
        <begin position="517"/>
        <end position="618"/>
    </location>
</feature>
<organism evidence="4 5">
    <name type="scientific">Micromonas commoda (strain RCC299 / NOUM17 / CCMP2709)</name>
    <name type="common">Picoplanktonic green alga</name>
    <dbReference type="NCBI Taxonomy" id="296587"/>
    <lineage>
        <taxon>Eukaryota</taxon>
        <taxon>Viridiplantae</taxon>
        <taxon>Chlorophyta</taxon>
        <taxon>Mamiellophyceae</taxon>
        <taxon>Mamiellales</taxon>
        <taxon>Mamiellaceae</taxon>
        <taxon>Micromonas</taxon>
    </lineage>
</organism>
<gene>
    <name evidence="4" type="ORF">MICPUN_84071</name>
</gene>
<evidence type="ECO:0000256" key="1">
    <source>
        <dbReference type="SAM" id="MobiDB-lite"/>
    </source>
</evidence>
<sequence>MLRRLCSRANPSRARWYPTTVPSGWAPAIANALVNAGLGVNPRGGATRVAAATGRAPLVAACTSGRDPAFTPSAGPLAPAFARTLSGWTPASGGGRASPTAAAAAKGQSKSHGAEIDVREVLKGLPSICPGCGVGLQCEDKNGPGYFVVPKRLLEPERDADDEGGRFGLGDDDLDADEDDDDLPDFDGGDFDGDDQTETGDPTPSEADALAALDALFDGDDDDGADVDGDDWESIAARKRAEREARRRESPETVVCARCYSLRNYGKVKNEAAEILMPSFDFGRVVGDRLSRLGPGGAVVLCLVDLVDFDGSFPVDAVDILSPYVANESVDVLLVGTKVDLLPTQCTRARVTSFVRRRAKDLGLRRASGVHLVSAHSGMGVNILSEQLETLLDEGREVWVVGAQNAGKSSLINRLSKKYGGPGPEDGGPLASHLPGTTLGVVKLPGLLPNGSDVYDTPGLLQPFQVSGRLTAEEARAVLPRKRLAPRTYRAEIGSSVHIGGLARIDVVDGPQRTLYLTVWASHDVPTHYMVKGEGGKADAFYEKHAGGKLSPPVGENRVAQLGEWGCRTVTVYGESWQRSDRDISIGGLGWVGVGVSGNASFRVWTHEGVQVETREALVPDMSRDLCRPGFSDEQQPGGGGDRARPSKRIMRKGGYRAPKKSERKFKL</sequence>
<feature type="compositionally biased region" description="Basic residues" evidence="1">
    <location>
        <begin position="646"/>
        <end position="668"/>
    </location>
</feature>
<evidence type="ECO:0000313" key="5">
    <source>
        <dbReference type="Proteomes" id="UP000002009"/>
    </source>
</evidence>
<dbReference type="Proteomes" id="UP000002009">
    <property type="component" value="Chromosome 8"/>
</dbReference>